<dbReference type="STRING" id="6573.A0A210PTG1"/>
<dbReference type="GO" id="GO:0006006">
    <property type="term" value="P:glucose metabolic process"/>
    <property type="evidence" value="ECO:0007669"/>
    <property type="project" value="TreeGrafter"/>
</dbReference>
<dbReference type="GO" id="GO:0004090">
    <property type="term" value="F:carbonyl reductase (NADPH) activity"/>
    <property type="evidence" value="ECO:0007669"/>
    <property type="project" value="TreeGrafter"/>
</dbReference>
<organism evidence="5 6">
    <name type="scientific">Mizuhopecten yessoensis</name>
    <name type="common">Japanese scallop</name>
    <name type="synonym">Patinopecten yessoensis</name>
    <dbReference type="NCBI Taxonomy" id="6573"/>
    <lineage>
        <taxon>Eukaryota</taxon>
        <taxon>Metazoa</taxon>
        <taxon>Spiralia</taxon>
        <taxon>Lophotrochozoa</taxon>
        <taxon>Mollusca</taxon>
        <taxon>Bivalvia</taxon>
        <taxon>Autobranchia</taxon>
        <taxon>Pteriomorphia</taxon>
        <taxon>Pectinida</taxon>
        <taxon>Pectinoidea</taxon>
        <taxon>Pectinidae</taxon>
        <taxon>Mizuhopecten</taxon>
    </lineage>
</organism>
<dbReference type="EMBL" id="NEDP02005511">
    <property type="protein sequence ID" value="OWF39734.1"/>
    <property type="molecule type" value="Genomic_DNA"/>
</dbReference>
<dbReference type="Pfam" id="PF13561">
    <property type="entry name" value="adh_short_C2"/>
    <property type="match status" value="1"/>
</dbReference>
<comment type="subunit">
    <text evidence="2">Homotetramer.</text>
</comment>
<dbReference type="PROSITE" id="PS00061">
    <property type="entry name" value="ADH_SHORT"/>
    <property type="match status" value="1"/>
</dbReference>
<gene>
    <name evidence="5" type="ORF">KP79_PYT05820</name>
</gene>
<keyword evidence="4" id="KW-0560">Oxidoreductase</keyword>
<dbReference type="InterPro" id="IPR002347">
    <property type="entry name" value="SDR_fam"/>
</dbReference>
<dbReference type="OrthoDB" id="1393670at2759"/>
<accession>A0A210PTG1</accession>
<dbReference type="InterPro" id="IPR020904">
    <property type="entry name" value="Sc_DH/Rdtase_CS"/>
</dbReference>
<dbReference type="GO" id="GO:0005997">
    <property type="term" value="P:xylulose metabolic process"/>
    <property type="evidence" value="ECO:0007669"/>
    <property type="project" value="TreeGrafter"/>
</dbReference>
<dbReference type="AlphaFoldDB" id="A0A210PTG1"/>
<dbReference type="Gene3D" id="3.40.50.720">
    <property type="entry name" value="NAD(P)-binding Rossmann-like Domain"/>
    <property type="match status" value="1"/>
</dbReference>
<evidence type="ECO:0000256" key="1">
    <source>
        <dbReference type="ARBA" id="ARBA00006484"/>
    </source>
</evidence>
<evidence type="ECO:0000313" key="5">
    <source>
        <dbReference type="EMBL" id="OWF39734.1"/>
    </source>
</evidence>
<comment type="caution">
    <text evidence="5">The sequence shown here is derived from an EMBL/GenBank/DDBJ whole genome shotgun (WGS) entry which is preliminary data.</text>
</comment>
<dbReference type="InterPro" id="IPR036291">
    <property type="entry name" value="NAD(P)-bd_dom_sf"/>
</dbReference>
<dbReference type="SUPFAM" id="SSF51735">
    <property type="entry name" value="NAD(P)-binding Rossmann-fold domains"/>
    <property type="match status" value="1"/>
</dbReference>
<dbReference type="GO" id="GO:0050038">
    <property type="term" value="F:L-xylulose reductase (NADPH) activity"/>
    <property type="evidence" value="ECO:0007669"/>
    <property type="project" value="TreeGrafter"/>
</dbReference>
<keyword evidence="6" id="KW-1185">Reference proteome</keyword>
<dbReference type="FunFam" id="3.40.50.720:FF:000214">
    <property type="entry name" value="L-xylulose reductase"/>
    <property type="match status" value="1"/>
</dbReference>
<reference evidence="5 6" key="1">
    <citation type="journal article" date="2017" name="Nat. Ecol. Evol.">
        <title>Scallop genome provides insights into evolution of bilaterian karyotype and development.</title>
        <authorList>
            <person name="Wang S."/>
            <person name="Zhang J."/>
            <person name="Jiao W."/>
            <person name="Li J."/>
            <person name="Xun X."/>
            <person name="Sun Y."/>
            <person name="Guo X."/>
            <person name="Huan P."/>
            <person name="Dong B."/>
            <person name="Zhang L."/>
            <person name="Hu X."/>
            <person name="Sun X."/>
            <person name="Wang J."/>
            <person name="Zhao C."/>
            <person name="Wang Y."/>
            <person name="Wang D."/>
            <person name="Huang X."/>
            <person name="Wang R."/>
            <person name="Lv J."/>
            <person name="Li Y."/>
            <person name="Zhang Z."/>
            <person name="Liu B."/>
            <person name="Lu W."/>
            <person name="Hui Y."/>
            <person name="Liang J."/>
            <person name="Zhou Z."/>
            <person name="Hou R."/>
            <person name="Li X."/>
            <person name="Liu Y."/>
            <person name="Li H."/>
            <person name="Ning X."/>
            <person name="Lin Y."/>
            <person name="Zhao L."/>
            <person name="Xing Q."/>
            <person name="Dou J."/>
            <person name="Li Y."/>
            <person name="Mao J."/>
            <person name="Guo H."/>
            <person name="Dou H."/>
            <person name="Li T."/>
            <person name="Mu C."/>
            <person name="Jiang W."/>
            <person name="Fu Q."/>
            <person name="Fu X."/>
            <person name="Miao Y."/>
            <person name="Liu J."/>
            <person name="Yu Q."/>
            <person name="Li R."/>
            <person name="Liao H."/>
            <person name="Li X."/>
            <person name="Kong Y."/>
            <person name="Jiang Z."/>
            <person name="Chourrout D."/>
            <person name="Li R."/>
            <person name="Bao Z."/>
        </authorList>
    </citation>
    <scope>NUCLEOTIDE SEQUENCE [LARGE SCALE GENOMIC DNA]</scope>
    <source>
        <strain evidence="5 6">PY_sf001</strain>
    </source>
</reference>
<keyword evidence="3" id="KW-0521">NADP</keyword>
<dbReference type="PANTHER" id="PTHR44252:SF3">
    <property type="entry name" value="D-ERYTHRULOSE REDUCTASE-RELATED"/>
    <property type="match status" value="1"/>
</dbReference>
<dbReference type="Proteomes" id="UP000242188">
    <property type="component" value="Unassembled WGS sequence"/>
</dbReference>
<comment type="similarity">
    <text evidence="1">Belongs to the short-chain dehydrogenases/reductases (SDR) family.</text>
</comment>
<name>A0A210PTG1_MIZYE</name>
<dbReference type="PRINTS" id="PR00081">
    <property type="entry name" value="GDHRDH"/>
</dbReference>
<dbReference type="PANTHER" id="PTHR44252">
    <property type="entry name" value="D-ERYTHRULOSE REDUCTASE"/>
    <property type="match status" value="1"/>
</dbReference>
<dbReference type="InterPro" id="IPR051737">
    <property type="entry name" value="L-xylulose/Carbonyl_redctase"/>
</dbReference>
<proteinExistence type="inferred from homology"/>
<dbReference type="PRINTS" id="PR00080">
    <property type="entry name" value="SDRFAMILY"/>
</dbReference>
<protein>
    <submittedName>
        <fullName evidence="5">L-xylulose reductase</fullName>
    </submittedName>
</protein>
<evidence type="ECO:0000256" key="4">
    <source>
        <dbReference type="ARBA" id="ARBA00023002"/>
    </source>
</evidence>
<evidence type="ECO:0000256" key="3">
    <source>
        <dbReference type="ARBA" id="ARBA00022857"/>
    </source>
</evidence>
<evidence type="ECO:0000313" key="6">
    <source>
        <dbReference type="Proteomes" id="UP000242188"/>
    </source>
</evidence>
<evidence type="ECO:0000256" key="2">
    <source>
        <dbReference type="ARBA" id="ARBA00011881"/>
    </source>
</evidence>
<sequence>MEITFHGKRALVTGAGKGIGRDIAKKLVECGAETYALSRTQADLDTLKSEVPSMHIVLADLQDWDGSRKVIEQLGPIDLLVNNAGVGRNALFMEVKKEELDYVYDINVKSIVNVSQVCAKGMIERGTAGSIVNMSSIASSKALQEHTAYASSKAAVDMITKVMCLELGPHKIRVNAVNPTVVWTEMGKGTWSDPAKSGPLLARIPLNKFVEIEDVVNATLFLLSDKSAMVNGTCMLLEGGLSCS</sequence>